<dbReference type="Proteomes" id="UP001168821">
    <property type="component" value="Unassembled WGS sequence"/>
</dbReference>
<dbReference type="Pfam" id="PF05191">
    <property type="entry name" value="ADK_lid"/>
    <property type="match status" value="1"/>
</dbReference>
<evidence type="ECO:0000256" key="3">
    <source>
        <dbReference type="ARBA" id="ARBA00022741"/>
    </source>
</evidence>
<evidence type="ECO:0000256" key="4">
    <source>
        <dbReference type="ARBA" id="ARBA00022777"/>
    </source>
</evidence>
<protein>
    <recommendedName>
        <fullName evidence="5">Adenylate kinase active site lid domain-containing protein</fullName>
    </recommendedName>
</protein>
<dbReference type="SUPFAM" id="SSF57774">
    <property type="entry name" value="Microbial and mitochondrial ADK, insert 'zinc finger' domain"/>
    <property type="match status" value="1"/>
</dbReference>
<organism evidence="6 7">
    <name type="scientific">Zophobas morio</name>
    <dbReference type="NCBI Taxonomy" id="2755281"/>
    <lineage>
        <taxon>Eukaryota</taxon>
        <taxon>Metazoa</taxon>
        <taxon>Ecdysozoa</taxon>
        <taxon>Arthropoda</taxon>
        <taxon>Hexapoda</taxon>
        <taxon>Insecta</taxon>
        <taxon>Pterygota</taxon>
        <taxon>Neoptera</taxon>
        <taxon>Endopterygota</taxon>
        <taxon>Coleoptera</taxon>
        <taxon>Polyphaga</taxon>
        <taxon>Cucujiformia</taxon>
        <taxon>Tenebrionidae</taxon>
        <taxon>Zophobas</taxon>
    </lineage>
</organism>
<keyword evidence="4" id="KW-0418">Kinase</keyword>
<evidence type="ECO:0000256" key="2">
    <source>
        <dbReference type="ARBA" id="ARBA00022679"/>
    </source>
</evidence>
<keyword evidence="3" id="KW-0547">Nucleotide-binding</keyword>
<dbReference type="InterPro" id="IPR027417">
    <property type="entry name" value="P-loop_NTPase"/>
</dbReference>
<dbReference type="AlphaFoldDB" id="A0AA38HIB0"/>
<name>A0AA38HIB0_9CUCU</name>
<proteinExistence type="inferred from homology"/>
<keyword evidence="2" id="KW-0808">Transferase</keyword>
<comment type="caution">
    <text evidence="6">The sequence shown here is derived from an EMBL/GenBank/DDBJ whole genome shotgun (WGS) entry which is preliminary data.</text>
</comment>
<dbReference type="Gene3D" id="3.40.50.300">
    <property type="entry name" value="P-loop containing nucleotide triphosphate hydrolases"/>
    <property type="match status" value="1"/>
</dbReference>
<evidence type="ECO:0000259" key="5">
    <source>
        <dbReference type="Pfam" id="PF05191"/>
    </source>
</evidence>
<evidence type="ECO:0000313" key="7">
    <source>
        <dbReference type="Proteomes" id="UP001168821"/>
    </source>
</evidence>
<dbReference type="InterPro" id="IPR007862">
    <property type="entry name" value="Adenylate_kinase_lid-dom"/>
</dbReference>
<sequence>MLEECGTQIDHVVLLDVDESILFDRLTGRLICPQCKRSYHKVTRKPQTEGVCDFDGATLVTRPDDAPEKISVRLQEYTTLTAPLIDFYKGQNKLVEIDCNGLDADAMYNEILKGVK</sequence>
<dbReference type="CDD" id="cd01428">
    <property type="entry name" value="ADK"/>
    <property type="match status" value="1"/>
</dbReference>
<dbReference type="GO" id="GO:0004017">
    <property type="term" value="F:AMP kinase activity"/>
    <property type="evidence" value="ECO:0007669"/>
    <property type="project" value="InterPro"/>
</dbReference>
<evidence type="ECO:0000256" key="1">
    <source>
        <dbReference type="ARBA" id="ARBA00007220"/>
    </source>
</evidence>
<dbReference type="EMBL" id="JALNTZ010001618">
    <property type="protein sequence ID" value="KAJ3623662.1"/>
    <property type="molecule type" value="Genomic_DNA"/>
</dbReference>
<dbReference type="GO" id="GO:0005524">
    <property type="term" value="F:ATP binding"/>
    <property type="evidence" value="ECO:0007669"/>
    <property type="project" value="InterPro"/>
</dbReference>
<dbReference type="Pfam" id="PF00406">
    <property type="entry name" value="ADK"/>
    <property type="match status" value="1"/>
</dbReference>
<reference evidence="6" key="1">
    <citation type="journal article" date="2023" name="G3 (Bethesda)">
        <title>Whole genome assemblies of Zophobas morio and Tenebrio molitor.</title>
        <authorList>
            <person name="Kaur S."/>
            <person name="Stinson S.A."/>
            <person name="diCenzo G.C."/>
        </authorList>
    </citation>
    <scope>NUCLEOTIDE SEQUENCE</scope>
    <source>
        <strain evidence="6">QUZm001</strain>
    </source>
</reference>
<evidence type="ECO:0000313" key="6">
    <source>
        <dbReference type="EMBL" id="KAJ3623662.1"/>
    </source>
</evidence>
<dbReference type="PANTHER" id="PTHR23359">
    <property type="entry name" value="NUCLEOTIDE KINASE"/>
    <property type="match status" value="1"/>
</dbReference>
<dbReference type="SUPFAM" id="SSF52540">
    <property type="entry name" value="P-loop containing nucleoside triphosphate hydrolases"/>
    <property type="match status" value="1"/>
</dbReference>
<accession>A0AA38HIB0</accession>
<dbReference type="InterPro" id="IPR036193">
    <property type="entry name" value="ADK_active_lid_dom_sf"/>
</dbReference>
<dbReference type="InterPro" id="IPR000850">
    <property type="entry name" value="Adenylat/UMP-CMP_kin"/>
</dbReference>
<keyword evidence="7" id="KW-1185">Reference proteome</keyword>
<feature type="domain" description="Adenylate kinase active site lid" evidence="5">
    <location>
        <begin position="29"/>
        <end position="64"/>
    </location>
</feature>
<comment type="similarity">
    <text evidence="1">Belongs to the adenylate kinase family.</text>
</comment>
<gene>
    <name evidence="6" type="ORF">Zmor_004343</name>
</gene>